<keyword evidence="3" id="KW-1185">Reference proteome</keyword>
<dbReference type="InterPro" id="IPR007712">
    <property type="entry name" value="RelE/ParE_toxin"/>
</dbReference>
<proteinExistence type="predicted"/>
<evidence type="ECO:0000256" key="1">
    <source>
        <dbReference type="ARBA" id="ARBA00022649"/>
    </source>
</evidence>
<dbReference type="InterPro" id="IPR035093">
    <property type="entry name" value="RelE/ParE_toxin_dom_sf"/>
</dbReference>
<protein>
    <submittedName>
        <fullName evidence="2">Type II toxin-antitoxin system RelE/ParE family toxin</fullName>
    </submittedName>
</protein>
<dbReference type="NCBIfam" id="TIGR02385">
    <property type="entry name" value="RelE_StbE"/>
    <property type="match status" value="1"/>
</dbReference>
<gene>
    <name evidence="2" type="ORF">H6G48_10360</name>
</gene>
<comment type="caution">
    <text evidence="2">The sequence shown here is derived from an EMBL/GenBank/DDBJ whole genome shotgun (WGS) entry which is preliminary data.</text>
</comment>
<sequence>MKVFNTYLLIRLRILNKIKWLAINFEQITPLPLTREWSGFYKLRVGDYRVIYEFDRESRIIIIVRVGHRSEVYD</sequence>
<keyword evidence="1" id="KW-1277">Toxin-antitoxin system</keyword>
<evidence type="ECO:0000313" key="3">
    <source>
        <dbReference type="Proteomes" id="UP000636187"/>
    </source>
</evidence>
<dbReference type="Pfam" id="PF05016">
    <property type="entry name" value="ParE_toxin"/>
    <property type="match status" value="1"/>
</dbReference>
<dbReference type="SUPFAM" id="SSF143011">
    <property type="entry name" value="RelE-like"/>
    <property type="match status" value="1"/>
</dbReference>
<accession>A0ABR8HS99</accession>
<reference evidence="2 3" key="1">
    <citation type="journal article" date="2020" name="ISME J.">
        <title>Comparative genomics reveals insights into cyanobacterial evolution and habitat adaptation.</title>
        <authorList>
            <person name="Chen M.Y."/>
            <person name="Teng W.K."/>
            <person name="Zhao L."/>
            <person name="Hu C.X."/>
            <person name="Zhou Y.K."/>
            <person name="Han B.P."/>
            <person name="Song L.R."/>
            <person name="Shu W.S."/>
        </authorList>
    </citation>
    <scope>NUCLEOTIDE SEQUENCE [LARGE SCALE GENOMIC DNA]</scope>
    <source>
        <strain evidence="2 3">FACHB-1344</strain>
    </source>
</reference>
<dbReference type="Proteomes" id="UP000636187">
    <property type="component" value="Unassembled WGS sequence"/>
</dbReference>
<name>A0ABR8HS99_9CHRO</name>
<organism evidence="2 3">
    <name type="scientific">Microcystis flos-aquae FACHB-1344</name>
    <dbReference type="NCBI Taxonomy" id="2692899"/>
    <lineage>
        <taxon>Bacteria</taxon>
        <taxon>Bacillati</taxon>
        <taxon>Cyanobacteriota</taxon>
        <taxon>Cyanophyceae</taxon>
        <taxon>Oscillatoriophycideae</taxon>
        <taxon>Chroococcales</taxon>
        <taxon>Microcystaceae</taxon>
        <taxon>Microcystis</taxon>
    </lineage>
</organism>
<dbReference type="EMBL" id="JACJSW010000123">
    <property type="protein sequence ID" value="MBD2622058.1"/>
    <property type="molecule type" value="Genomic_DNA"/>
</dbReference>
<dbReference type="Gene3D" id="3.30.2310.20">
    <property type="entry name" value="RelE-like"/>
    <property type="match status" value="1"/>
</dbReference>
<evidence type="ECO:0000313" key="2">
    <source>
        <dbReference type="EMBL" id="MBD2622058.1"/>
    </source>
</evidence>